<keyword evidence="2" id="KW-1133">Transmembrane helix</keyword>
<dbReference type="RefSeq" id="WP_092321267.1">
    <property type="nucleotide sequence ID" value="NZ_FNFU01000001.1"/>
</dbReference>
<keyword evidence="2" id="KW-0472">Membrane</keyword>
<dbReference type="AlphaFoldDB" id="A0A1G8XMB9"/>
<dbReference type="EMBL" id="FNFU01000001">
    <property type="protein sequence ID" value="SDJ91304.1"/>
    <property type="molecule type" value="Genomic_DNA"/>
</dbReference>
<keyword evidence="2" id="KW-0812">Transmembrane</keyword>
<organism evidence="3 4">
    <name type="scientific">Cryobacterium psychrotolerans</name>
    <dbReference type="NCBI Taxonomy" id="386301"/>
    <lineage>
        <taxon>Bacteria</taxon>
        <taxon>Bacillati</taxon>
        <taxon>Actinomycetota</taxon>
        <taxon>Actinomycetes</taxon>
        <taxon>Micrococcales</taxon>
        <taxon>Microbacteriaceae</taxon>
        <taxon>Cryobacterium</taxon>
    </lineage>
</organism>
<evidence type="ECO:0000256" key="1">
    <source>
        <dbReference type="SAM" id="MobiDB-lite"/>
    </source>
</evidence>
<evidence type="ECO:0000313" key="4">
    <source>
        <dbReference type="Proteomes" id="UP000198701"/>
    </source>
</evidence>
<dbReference type="InterPro" id="IPR046231">
    <property type="entry name" value="DUF6264"/>
</dbReference>
<feature type="transmembrane region" description="Helical" evidence="2">
    <location>
        <begin position="150"/>
        <end position="172"/>
    </location>
</feature>
<dbReference type="Proteomes" id="UP000198701">
    <property type="component" value="Unassembled WGS sequence"/>
</dbReference>
<evidence type="ECO:0000256" key="2">
    <source>
        <dbReference type="SAM" id="Phobius"/>
    </source>
</evidence>
<feature type="transmembrane region" description="Helical" evidence="2">
    <location>
        <begin position="75"/>
        <end position="95"/>
    </location>
</feature>
<keyword evidence="4" id="KW-1185">Reference proteome</keyword>
<dbReference type="STRING" id="386301.SAMN05216282_101267"/>
<reference evidence="3 4" key="1">
    <citation type="submission" date="2016-10" db="EMBL/GenBank/DDBJ databases">
        <authorList>
            <person name="de Groot N.N."/>
        </authorList>
    </citation>
    <scope>NUCLEOTIDE SEQUENCE [LARGE SCALE GENOMIC DNA]</scope>
    <source>
        <strain evidence="3 4">CGMCC 1.5382</strain>
    </source>
</reference>
<feature type="region of interest" description="Disordered" evidence="1">
    <location>
        <begin position="1"/>
        <end position="45"/>
    </location>
</feature>
<sequence length="185" mass="19459">MTIPDPNSSEPNRPEDTRPRPQFGELAPEGWSWTPPKDDSAAPAIPVAPDAASVPAAATAPGASRTPAWDRPVTLALLIFGLLATFLMVSVLGSLPQAMQVLYTQEDLGTYTPAVSVAGLITAGRIVEAGIWIVTTVLSILLLTRGRRAFYVPLIGGAVSVVVIFVFIGVVVTADPTLLELYGQP</sequence>
<dbReference type="OrthoDB" id="5125658at2"/>
<gene>
    <name evidence="3" type="ORF">SAMN05216282_101267</name>
</gene>
<name>A0A1G8XMB9_9MICO</name>
<protein>
    <submittedName>
        <fullName evidence="3">Uncharacterized protein</fullName>
    </submittedName>
</protein>
<feature type="compositionally biased region" description="Polar residues" evidence="1">
    <location>
        <begin position="1"/>
        <end position="11"/>
    </location>
</feature>
<feature type="transmembrane region" description="Helical" evidence="2">
    <location>
        <begin position="115"/>
        <end position="143"/>
    </location>
</feature>
<dbReference type="Pfam" id="PF19779">
    <property type="entry name" value="DUF6264"/>
    <property type="match status" value="1"/>
</dbReference>
<evidence type="ECO:0000313" key="3">
    <source>
        <dbReference type="EMBL" id="SDJ91304.1"/>
    </source>
</evidence>
<proteinExistence type="predicted"/>
<accession>A0A1G8XMB9</accession>